<dbReference type="Proteomes" id="UP000499080">
    <property type="component" value="Unassembled WGS sequence"/>
</dbReference>
<dbReference type="EMBL" id="BGPR01051807">
    <property type="protein sequence ID" value="GBO28717.1"/>
    <property type="molecule type" value="Genomic_DNA"/>
</dbReference>
<dbReference type="AlphaFoldDB" id="A0A4Y2VY87"/>
<proteinExistence type="predicted"/>
<comment type="caution">
    <text evidence="1">The sequence shown here is derived from an EMBL/GenBank/DDBJ whole genome shotgun (WGS) entry which is preliminary data.</text>
</comment>
<protein>
    <submittedName>
        <fullName evidence="1">Uncharacterized protein</fullName>
    </submittedName>
</protein>
<sequence length="104" mass="11201">MAPLGYGPITSLDKIALLLVGGYKECKCFFESQPVRQFESPAASDCLTTQDPEAVGASKEQATGLLISRSAERHAAAPGGKDADAKEVPVRFFIRGKDKDLLFR</sequence>
<organism evidence="1 2">
    <name type="scientific">Araneus ventricosus</name>
    <name type="common">Orbweaver spider</name>
    <name type="synonym">Epeira ventricosa</name>
    <dbReference type="NCBI Taxonomy" id="182803"/>
    <lineage>
        <taxon>Eukaryota</taxon>
        <taxon>Metazoa</taxon>
        <taxon>Ecdysozoa</taxon>
        <taxon>Arthropoda</taxon>
        <taxon>Chelicerata</taxon>
        <taxon>Arachnida</taxon>
        <taxon>Araneae</taxon>
        <taxon>Araneomorphae</taxon>
        <taxon>Entelegynae</taxon>
        <taxon>Araneoidea</taxon>
        <taxon>Araneidae</taxon>
        <taxon>Araneus</taxon>
    </lineage>
</organism>
<evidence type="ECO:0000313" key="1">
    <source>
        <dbReference type="EMBL" id="GBO28717.1"/>
    </source>
</evidence>
<evidence type="ECO:0000313" key="2">
    <source>
        <dbReference type="Proteomes" id="UP000499080"/>
    </source>
</evidence>
<accession>A0A4Y2VY87</accession>
<reference evidence="1 2" key="1">
    <citation type="journal article" date="2019" name="Sci. Rep.">
        <title>Orb-weaving spider Araneus ventricosus genome elucidates the spidroin gene catalogue.</title>
        <authorList>
            <person name="Kono N."/>
            <person name="Nakamura H."/>
            <person name="Ohtoshi R."/>
            <person name="Moran D.A.P."/>
            <person name="Shinohara A."/>
            <person name="Yoshida Y."/>
            <person name="Fujiwara M."/>
            <person name="Mori M."/>
            <person name="Tomita M."/>
            <person name="Arakawa K."/>
        </authorList>
    </citation>
    <scope>NUCLEOTIDE SEQUENCE [LARGE SCALE GENOMIC DNA]</scope>
</reference>
<name>A0A4Y2VY87_ARAVE</name>
<gene>
    <name evidence="1" type="ORF">AVEN_34187_1</name>
</gene>
<keyword evidence="2" id="KW-1185">Reference proteome</keyword>